<dbReference type="Pfam" id="PF07508">
    <property type="entry name" value="Recombinase"/>
    <property type="match status" value="1"/>
</dbReference>
<dbReference type="Gene3D" id="3.90.1750.20">
    <property type="entry name" value="Putative Large Serine Recombinase, Chain B, Domain 2"/>
    <property type="match status" value="1"/>
</dbReference>
<dbReference type="SMART" id="SM00857">
    <property type="entry name" value="Resolvase"/>
    <property type="match status" value="1"/>
</dbReference>
<evidence type="ECO:0000259" key="2">
    <source>
        <dbReference type="PROSITE" id="PS51737"/>
    </source>
</evidence>
<feature type="domain" description="Recombinase" evidence="2">
    <location>
        <begin position="184"/>
        <end position="329"/>
    </location>
</feature>
<dbReference type="RefSeq" id="WP_007860184.1">
    <property type="nucleotide sequence ID" value="NZ_NFHM01000012.1"/>
</dbReference>
<dbReference type="InterPro" id="IPR038109">
    <property type="entry name" value="DNA_bind_recomb_sf"/>
</dbReference>
<dbReference type="Gene3D" id="3.40.50.1390">
    <property type="entry name" value="Resolvase, N-terminal catalytic domain"/>
    <property type="match status" value="1"/>
</dbReference>
<proteinExistence type="predicted"/>
<dbReference type="InterPro" id="IPR036162">
    <property type="entry name" value="Resolvase-like_N_sf"/>
</dbReference>
<comment type="caution">
    <text evidence="3">The sequence shown here is derived from an EMBL/GenBank/DDBJ whole genome shotgun (WGS) entry which is preliminary data.</text>
</comment>
<accession>A0A1Y3U5I5</accession>
<evidence type="ECO:0000313" key="3">
    <source>
        <dbReference type="EMBL" id="OUN42468.1"/>
    </source>
</evidence>
<dbReference type="Pfam" id="PF00239">
    <property type="entry name" value="Resolvase"/>
    <property type="match status" value="1"/>
</dbReference>
<dbReference type="AlphaFoldDB" id="A0A1Y3U5I5"/>
<dbReference type="Pfam" id="PF13408">
    <property type="entry name" value="Zn_ribbon_recom"/>
    <property type="match status" value="1"/>
</dbReference>
<dbReference type="SUPFAM" id="SSF53041">
    <property type="entry name" value="Resolvase-like"/>
    <property type="match status" value="1"/>
</dbReference>
<evidence type="ECO:0000256" key="1">
    <source>
        <dbReference type="SAM" id="Coils"/>
    </source>
</evidence>
<dbReference type="Proteomes" id="UP000195455">
    <property type="component" value="Unassembled WGS sequence"/>
</dbReference>
<dbReference type="InterPro" id="IPR006119">
    <property type="entry name" value="Resolv_N"/>
</dbReference>
<dbReference type="InterPro" id="IPR050639">
    <property type="entry name" value="SSR_resolvase"/>
</dbReference>
<reference evidence="4" key="1">
    <citation type="submission" date="2017-04" db="EMBL/GenBank/DDBJ databases">
        <title>Function of individual gut microbiota members based on whole genome sequencing of pure cultures obtained from chicken caecum.</title>
        <authorList>
            <person name="Medvecky M."/>
            <person name="Cejkova D."/>
            <person name="Polansky O."/>
            <person name="Karasova D."/>
            <person name="Kubasova T."/>
            <person name="Cizek A."/>
            <person name="Rychlik I."/>
        </authorList>
    </citation>
    <scope>NUCLEOTIDE SEQUENCE [LARGE SCALE GENOMIC DNA]</scope>
    <source>
        <strain evidence="4">An75</strain>
    </source>
</reference>
<organism evidence="3 4">
    <name type="scientific">Anaerotignum lactatifermentans</name>
    <dbReference type="NCBI Taxonomy" id="160404"/>
    <lineage>
        <taxon>Bacteria</taxon>
        <taxon>Bacillati</taxon>
        <taxon>Bacillota</taxon>
        <taxon>Clostridia</taxon>
        <taxon>Lachnospirales</taxon>
        <taxon>Anaerotignaceae</taxon>
        <taxon>Anaerotignum</taxon>
    </lineage>
</organism>
<dbReference type="GO" id="GO:0003677">
    <property type="term" value="F:DNA binding"/>
    <property type="evidence" value="ECO:0007669"/>
    <property type="project" value="InterPro"/>
</dbReference>
<name>A0A1Y3U5I5_9FIRM</name>
<dbReference type="InterPro" id="IPR025827">
    <property type="entry name" value="Zn_ribbon_recom_dom"/>
</dbReference>
<gene>
    <name evidence="3" type="ORF">B5G26_09320</name>
</gene>
<protein>
    <submittedName>
        <fullName evidence="3">Recombinase</fullName>
    </submittedName>
</protein>
<dbReference type="PANTHER" id="PTHR30461">
    <property type="entry name" value="DNA-INVERTASE FROM LAMBDOID PROPHAGE"/>
    <property type="match status" value="1"/>
</dbReference>
<dbReference type="EMBL" id="NFHM01000012">
    <property type="protein sequence ID" value="OUN42468.1"/>
    <property type="molecule type" value="Genomic_DNA"/>
</dbReference>
<evidence type="ECO:0000313" key="4">
    <source>
        <dbReference type="Proteomes" id="UP000195455"/>
    </source>
</evidence>
<dbReference type="PANTHER" id="PTHR30461:SF23">
    <property type="entry name" value="DNA RECOMBINASE-RELATED"/>
    <property type="match status" value="1"/>
</dbReference>
<dbReference type="InterPro" id="IPR011109">
    <property type="entry name" value="DNA_bind_recombinase_dom"/>
</dbReference>
<keyword evidence="1" id="KW-0175">Coiled coil</keyword>
<dbReference type="GO" id="GO:0000150">
    <property type="term" value="F:DNA strand exchange activity"/>
    <property type="evidence" value="ECO:0007669"/>
    <property type="project" value="InterPro"/>
</dbReference>
<sequence>MPRIRKDKMARSYAEPFWKIGLYIRLSREDDNEDESESVINQEKILRDFVDSYFEPGTYVIVDVFADDGLTGTDTARPNFKRLEGCIVRKEVNCMIIKSLARGFRNLADQQKFLEEFIPIHGARFICTGTPFIDTYANPHSASGLEVPIRGMFNEQFAATTSEEIRKTFKMKRERGEFIGAFAPYGYKKDPNDKNSLIVDEEAAEVVKSIYHWFVNEGYSKMGIAKRLNQMGEPNPEAYKKKKGFKYNNPNSDKNDGLWSASTIARILQNEVYTGVMVQGRNRVISYKVHKQINVPEEEWFVVPNTHEAIIDRETFEKAQALHKRDTRTAPGKQEVYLMSGFVRCADCKKAMRRKTARDIAYYSCRSYTDKKICSKHSIRQDKLENAVLAALQMQIALVDRLAEEIERINNAPVINRESKRLSHSLKQAEKQLKQYNDASDSLYLDWKSGEITKEEYRRLKGKIAEQIQQLEANISYLKEEMQVMADGIGTDDPYLTAFLKYKNIQSLNRGIMVELVKAVWVHENGEITVDFNFADEYQRIIDYIENNHNVIRVIENKAI</sequence>
<dbReference type="PROSITE" id="PS51737">
    <property type="entry name" value="RECOMBINASE_DNA_BIND"/>
    <property type="match status" value="1"/>
</dbReference>
<feature type="coiled-coil region" evidence="1">
    <location>
        <begin position="392"/>
        <end position="481"/>
    </location>
</feature>